<dbReference type="InterPro" id="IPR036390">
    <property type="entry name" value="WH_DNA-bd_sf"/>
</dbReference>
<dbReference type="Gene3D" id="1.10.10.10">
    <property type="entry name" value="Winged helix-like DNA-binding domain superfamily/Winged helix DNA-binding domain"/>
    <property type="match status" value="1"/>
</dbReference>
<protein>
    <recommendedName>
        <fullName evidence="4">HTH marR-type domain-containing protein</fullName>
    </recommendedName>
</protein>
<dbReference type="GO" id="GO:0003700">
    <property type="term" value="F:DNA-binding transcription factor activity"/>
    <property type="evidence" value="ECO:0007669"/>
    <property type="project" value="InterPro"/>
</dbReference>
<dbReference type="SMART" id="SM00347">
    <property type="entry name" value="HTH_MARR"/>
    <property type="match status" value="1"/>
</dbReference>
<comment type="caution">
    <text evidence="5">The sequence shown here is derived from an EMBL/GenBank/DDBJ whole genome shotgun (WGS) entry which is preliminary data.</text>
</comment>
<evidence type="ECO:0000259" key="4">
    <source>
        <dbReference type="PROSITE" id="PS50995"/>
    </source>
</evidence>
<dbReference type="GO" id="GO:0003677">
    <property type="term" value="F:DNA binding"/>
    <property type="evidence" value="ECO:0007669"/>
    <property type="project" value="UniProtKB-KW"/>
</dbReference>
<evidence type="ECO:0000313" key="6">
    <source>
        <dbReference type="Proteomes" id="UP000051015"/>
    </source>
</evidence>
<dbReference type="InterPro" id="IPR036388">
    <property type="entry name" value="WH-like_DNA-bd_sf"/>
</dbReference>
<feature type="domain" description="HTH marR-type" evidence="4">
    <location>
        <begin position="1"/>
        <end position="135"/>
    </location>
</feature>
<proteinExistence type="predicted"/>
<dbReference type="InterPro" id="IPR000835">
    <property type="entry name" value="HTH_MarR-typ"/>
</dbReference>
<dbReference type="Pfam" id="PF01047">
    <property type="entry name" value="MarR"/>
    <property type="match status" value="1"/>
</dbReference>
<gene>
    <name evidence="5" type="ORF">FC19_GL002028</name>
</gene>
<dbReference type="PROSITE" id="PS50995">
    <property type="entry name" value="HTH_MARR_2"/>
    <property type="match status" value="1"/>
</dbReference>
<evidence type="ECO:0000256" key="3">
    <source>
        <dbReference type="ARBA" id="ARBA00023163"/>
    </source>
</evidence>
<dbReference type="EMBL" id="AYZD01000027">
    <property type="protein sequence ID" value="KRM95412.1"/>
    <property type="molecule type" value="Genomic_DNA"/>
</dbReference>
<keyword evidence="1" id="KW-0805">Transcription regulation</keyword>
<organism evidence="5 6">
    <name type="scientific">Liquorilactobacillus aquaticus DSM 21051</name>
    <dbReference type="NCBI Taxonomy" id="1423725"/>
    <lineage>
        <taxon>Bacteria</taxon>
        <taxon>Bacillati</taxon>
        <taxon>Bacillota</taxon>
        <taxon>Bacilli</taxon>
        <taxon>Lactobacillales</taxon>
        <taxon>Lactobacillaceae</taxon>
        <taxon>Liquorilactobacillus</taxon>
    </lineage>
</organism>
<keyword evidence="6" id="KW-1185">Reference proteome</keyword>
<evidence type="ECO:0000256" key="2">
    <source>
        <dbReference type="ARBA" id="ARBA00023125"/>
    </source>
</evidence>
<dbReference type="PANTHER" id="PTHR42756">
    <property type="entry name" value="TRANSCRIPTIONAL REGULATOR, MARR"/>
    <property type="match status" value="1"/>
</dbReference>
<keyword evidence="3" id="KW-0804">Transcription</keyword>
<evidence type="ECO:0000256" key="1">
    <source>
        <dbReference type="ARBA" id="ARBA00023015"/>
    </source>
</evidence>
<dbReference type="STRING" id="1423725.FC19_GL002028"/>
<evidence type="ECO:0000313" key="5">
    <source>
        <dbReference type="EMBL" id="KRM95412.1"/>
    </source>
</evidence>
<dbReference type="RefSeq" id="WP_057876671.1">
    <property type="nucleotide sequence ID" value="NZ_AYZD01000027.1"/>
</dbReference>
<dbReference type="SUPFAM" id="SSF46785">
    <property type="entry name" value="Winged helix' DNA-binding domain"/>
    <property type="match status" value="1"/>
</dbReference>
<accession>A0A0R2D0J8</accession>
<keyword evidence="2" id="KW-0238">DNA-binding</keyword>
<dbReference type="PATRIC" id="fig|1423725.3.peg.2081"/>
<dbReference type="PANTHER" id="PTHR42756:SF1">
    <property type="entry name" value="TRANSCRIPTIONAL REPRESSOR OF EMRAB OPERON"/>
    <property type="match status" value="1"/>
</dbReference>
<name>A0A0R2D0J8_9LACO</name>
<reference evidence="5 6" key="1">
    <citation type="journal article" date="2015" name="Genome Announc.">
        <title>Expanding the biotechnology potential of lactobacilli through comparative genomics of 213 strains and associated genera.</title>
        <authorList>
            <person name="Sun Z."/>
            <person name="Harris H.M."/>
            <person name="McCann A."/>
            <person name="Guo C."/>
            <person name="Argimon S."/>
            <person name="Zhang W."/>
            <person name="Yang X."/>
            <person name="Jeffery I.B."/>
            <person name="Cooney J.C."/>
            <person name="Kagawa T.F."/>
            <person name="Liu W."/>
            <person name="Song Y."/>
            <person name="Salvetti E."/>
            <person name="Wrobel A."/>
            <person name="Rasinkangas P."/>
            <person name="Parkhill J."/>
            <person name="Rea M.C."/>
            <person name="O'Sullivan O."/>
            <person name="Ritari J."/>
            <person name="Douillard F.P."/>
            <person name="Paul Ross R."/>
            <person name="Yang R."/>
            <person name="Briner A.E."/>
            <person name="Felis G.E."/>
            <person name="de Vos W.M."/>
            <person name="Barrangou R."/>
            <person name="Klaenhammer T.R."/>
            <person name="Caufield P.W."/>
            <person name="Cui Y."/>
            <person name="Zhang H."/>
            <person name="O'Toole P.W."/>
        </authorList>
    </citation>
    <scope>NUCLEOTIDE SEQUENCE [LARGE SCALE GENOMIC DNA]</scope>
    <source>
        <strain evidence="5 6">DSM 21051</strain>
    </source>
</reference>
<sequence>MEIQETGRKISHLNNMFIHEYTTFGKKIHINVVDYNVFLTIQENPGCSQLFLANKRNVQRSLLTRTIKKYVEVGLIERRSSQYNKSAYALFLTESGEKVTQKIRHKIFKINEKIYNSCSPDQYRQLNEALDAIIRNWNG</sequence>
<dbReference type="Proteomes" id="UP000051015">
    <property type="component" value="Unassembled WGS sequence"/>
</dbReference>
<dbReference type="OrthoDB" id="2288855at2"/>
<dbReference type="AlphaFoldDB" id="A0A0R2D0J8"/>